<protein>
    <submittedName>
        <fullName evidence="1">Uncharacterized protein</fullName>
    </submittedName>
</protein>
<name>M1F1C5_9CAUD</name>
<dbReference type="Proteomes" id="UP000011829">
    <property type="component" value="Segment"/>
</dbReference>
<keyword evidence="2" id="KW-1185">Reference proteome</keyword>
<accession>M1F1C5</accession>
<proteinExistence type="predicted"/>
<sequence>MTEDFKQHIKERIEKLDDEHLRGCLGEYEKMLSKRVITDKKIQYAYEMLCEQAVKRGMR</sequence>
<evidence type="ECO:0000313" key="2">
    <source>
        <dbReference type="Proteomes" id="UP000011829"/>
    </source>
</evidence>
<dbReference type="GeneID" id="18563025"/>
<dbReference type="EMBL" id="JQ691611">
    <property type="protein sequence ID" value="AFH21067.1"/>
    <property type="molecule type" value="Genomic_DNA"/>
</dbReference>
<dbReference type="KEGG" id="vg:18563025"/>
<gene>
    <name evidence="1" type="ORF">CR9_183</name>
</gene>
<dbReference type="RefSeq" id="YP_009015145.1">
    <property type="nucleotide sequence ID" value="NC_023717.1"/>
</dbReference>
<organism evidence="1 2">
    <name type="scientific">Cronobacter phage CR9</name>
    <dbReference type="NCBI Taxonomy" id="1162290"/>
    <lineage>
        <taxon>Viruses</taxon>
        <taxon>Duplodnaviria</taxon>
        <taxon>Heunggongvirae</taxon>
        <taxon>Uroviricota</taxon>
        <taxon>Caudoviricetes</taxon>
        <taxon>Vequintavirinae</taxon>
        <taxon>Certrevirus</taxon>
        <taxon>Certrevirus CR9</taxon>
    </lineage>
</organism>
<evidence type="ECO:0000313" key="1">
    <source>
        <dbReference type="EMBL" id="AFH21067.1"/>
    </source>
</evidence>
<reference evidence="1 2" key="1">
    <citation type="submission" date="2012-02" db="EMBL/GenBank/DDBJ databases">
        <title>Complete Genome Sequence of Cronobacter sakazakii Bacteriophage CR9.</title>
        <authorList>
            <person name="Shin H."/>
            <person name="Lee J.-H."/>
            <person name="Kim Y."/>
            <person name="Ryu S."/>
        </authorList>
    </citation>
    <scope>NUCLEOTIDE SEQUENCE [LARGE SCALE GENOMIC DNA]</scope>
</reference>